<organism evidence="2">
    <name type="scientific">Cyprideis torosa</name>
    <dbReference type="NCBI Taxonomy" id="163714"/>
    <lineage>
        <taxon>Eukaryota</taxon>
        <taxon>Metazoa</taxon>
        <taxon>Ecdysozoa</taxon>
        <taxon>Arthropoda</taxon>
        <taxon>Crustacea</taxon>
        <taxon>Oligostraca</taxon>
        <taxon>Ostracoda</taxon>
        <taxon>Podocopa</taxon>
        <taxon>Podocopida</taxon>
        <taxon>Cytherocopina</taxon>
        <taxon>Cytheroidea</taxon>
        <taxon>Cytherideidae</taxon>
        <taxon>Cyprideis</taxon>
    </lineage>
</organism>
<protein>
    <submittedName>
        <fullName evidence="2">Uncharacterized protein</fullName>
    </submittedName>
</protein>
<feature type="region of interest" description="Disordered" evidence="1">
    <location>
        <begin position="1"/>
        <end position="39"/>
    </location>
</feature>
<evidence type="ECO:0000256" key="1">
    <source>
        <dbReference type="SAM" id="MobiDB-lite"/>
    </source>
</evidence>
<dbReference type="EMBL" id="OB660736">
    <property type="protein sequence ID" value="CAD7226072.1"/>
    <property type="molecule type" value="Genomic_DNA"/>
</dbReference>
<proteinExistence type="predicted"/>
<feature type="compositionally biased region" description="Polar residues" evidence="1">
    <location>
        <begin position="150"/>
        <end position="160"/>
    </location>
</feature>
<gene>
    <name evidence="2" type="ORF">CTOB1V02_LOCUS3997</name>
</gene>
<name>A0A7R8W806_9CRUS</name>
<feature type="compositionally biased region" description="Low complexity" evidence="1">
    <location>
        <begin position="8"/>
        <end position="28"/>
    </location>
</feature>
<feature type="region of interest" description="Disordered" evidence="1">
    <location>
        <begin position="128"/>
        <end position="182"/>
    </location>
</feature>
<accession>A0A7R8W806</accession>
<sequence length="234" mass="26074">MAAATLRAPSAEETSPAASPRRSSTPVPGDEGLPPGCQEMFLEDSSLDRHAPVEEGTGQEFSDYHVLTTVCLEPIASRRKMSCKEHFGNTSTDRLLKWNGFSTEWKESTLAAFQSSSSKDLNRIEEFNNTQQLLPPEPGSPDPEKKSGSERNLSAMTEKSSSSREKGVVAAENKNPGKDKGKSEDFIFWPPWWYEHWDASSGFDIGNDREIHEDLISRDSAMTQKCIEWLLKCT</sequence>
<evidence type="ECO:0000313" key="2">
    <source>
        <dbReference type="EMBL" id="CAD7226072.1"/>
    </source>
</evidence>
<reference evidence="2" key="1">
    <citation type="submission" date="2020-11" db="EMBL/GenBank/DDBJ databases">
        <authorList>
            <person name="Tran Van P."/>
        </authorList>
    </citation>
    <scope>NUCLEOTIDE SEQUENCE</scope>
</reference>
<dbReference type="AlphaFoldDB" id="A0A7R8W806"/>